<keyword evidence="4" id="KW-1185">Reference proteome</keyword>
<sequence>MKRALSVYGAVLRLVRSLPKDARPYYAKYARENFVNYRDVDASDDTKAMEELLNRAYVHATWVLNKYNVDESAANQLKKLCKNS</sequence>
<organism evidence="3 4">
    <name type="scientific">Stephania cephalantha</name>
    <dbReference type="NCBI Taxonomy" id="152367"/>
    <lineage>
        <taxon>Eukaryota</taxon>
        <taxon>Viridiplantae</taxon>
        <taxon>Streptophyta</taxon>
        <taxon>Embryophyta</taxon>
        <taxon>Tracheophyta</taxon>
        <taxon>Spermatophyta</taxon>
        <taxon>Magnoliopsida</taxon>
        <taxon>Ranunculales</taxon>
        <taxon>Menispermaceae</taxon>
        <taxon>Menispermoideae</taxon>
        <taxon>Cissampelideae</taxon>
        <taxon>Stephania</taxon>
    </lineage>
</organism>
<dbReference type="Pfam" id="PF05347">
    <property type="entry name" value="Complex1_LYR"/>
    <property type="match status" value="1"/>
</dbReference>
<evidence type="ECO:0000259" key="2">
    <source>
        <dbReference type="Pfam" id="PF05347"/>
    </source>
</evidence>
<evidence type="ECO:0000256" key="1">
    <source>
        <dbReference type="ARBA" id="ARBA00025757"/>
    </source>
</evidence>
<comment type="caution">
    <text evidence="3">The sequence shown here is derived from an EMBL/GenBank/DDBJ whole genome shotgun (WGS) entry which is preliminary data.</text>
</comment>
<dbReference type="PANTHER" id="PTHR36758:SF1">
    <property type="entry name" value="OS01G0342800 PROTEIN"/>
    <property type="match status" value="1"/>
</dbReference>
<evidence type="ECO:0000313" key="4">
    <source>
        <dbReference type="Proteomes" id="UP001419268"/>
    </source>
</evidence>
<feature type="domain" description="Complex 1 LYR protein" evidence="2">
    <location>
        <begin position="2"/>
        <end position="57"/>
    </location>
</feature>
<name>A0AAP0L8B6_9MAGN</name>
<comment type="similarity">
    <text evidence="1">Belongs to the complex I LYR family. LYRM9 subfamily.</text>
</comment>
<dbReference type="InterPro" id="IPR008011">
    <property type="entry name" value="Complex1_LYR_dom"/>
</dbReference>
<dbReference type="AlphaFoldDB" id="A0AAP0L8B6"/>
<proteinExistence type="inferred from homology"/>
<dbReference type="EMBL" id="JBBNAG010000001">
    <property type="protein sequence ID" value="KAK9165860.1"/>
    <property type="molecule type" value="Genomic_DNA"/>
</dbReference>
<accession>A0AAP0L8B6</accession>
<reference evidence="3 4" key="1">
    <citation type="submission" date="2024-01" db="EMBL/GenBank/DDBJ databases">
        <title>Genome assemblies of Stephania.</title>
        <authorList>
            <person name="Yang L."/>
        </authorList>
    </citation>
    <scope>NUCLEOTIDE SEQUENCE [LARGE SCALE GENOMIC DNA]</scope>
    <source>
        <strain evidence="3">JXDWG</strain>
        <tissue evidence="3">Leaf</tissue>
    </source>
</reference>
<dbReference type="InterPro" id="IPR045291">
    <property type="entry name" value="Complex1_LYR_LYRM9"/>
</dbReference>
<dbReference type="CDD" id="cd20269">
    <property type="entry name" value="Complex1_LYR_LYRM9"/>
    <property type="match status" value="1"/>
</dbReference>
<evidence type="ECO:0000313" key="3">
    <source>
        <dbReference type="EMBL" id="KAK9165860.1"/>
    </source>
</evidence>
<dbReference type="PANTHER" id="PTHR36758">
    <property type="entry name" value="OS01G0342800 PROTEIN"/>
    <property type="match status" value="1"/>
</dbReference>
<dbReference type="Proteomes" id="UP001419268">
    <property type="component" value="Unassembled WGS sequence"/>
</dbReference>
<gene>
    <name evidence="3" type="ORF">Scep_001051</name>
</gene>
<protein>
    <recommendedName>
        <fullName evidence="2">Complex 1 LYR protein domain-containing protein</fullName>
    </recommendedName>
</protein>